<dbReference type="Proteomes" id="UP001303647">
    <property type="component" value="Unassembled WGS sequence"/>
</dbReference>
<keyword evidence="3" id="KW-1185">Reference proteome</keyword>
<feature type="compositionally biased region" description="Basic and acidic residues" evidence="1">
    <location>
        <begin position="333"/>
        <end position="343"/>
    </location>
</feature>
<feature type="region of interest" description="Disordered" evidence="1">
    <location>
        <begin position="295"/>
        <end position="386"/>
    </location>
</feature>
<evidence type="ECO:0000313" key="3">
    <source>
        <dbReference type="Proteomes" id="UP001303647"/>
    </source>
</evidence>
<evidence type="ECO:0000256" key="1">
    <source>
        <dbReference type="SAM" id="MobiDB-lite"/>
    </source>
</evidence>
<dbReference type="AlphaFoldDB" id="A0AAN7HFW9"/>
<proteinExistence type="predicted"/>
<reference evidence="2" key="2">
    <citation type="submission" date="2023-05" db="EMBL/GenBank/DDBJ databases">
        <authorList>
            <consortium name="Lawrence Berkeley National Laboratory"/>
            <person name="Steindorff A."/>
            <person name="Hensen N."/>
            <person name="Bonometti L."/>
            <person name="Westerberg I."/>
            <person name="Brannstrom I.O."/>
            <person name="Guillou S."/>
            <person name="Cros-Aarteil S."/>
            <person name="Calhoun S."/>
            <person name="Haridas S."/>
            <person name="Kuo A."/>
            <person name="Mondo S."/>
            <person name="Pangilinan J."/>
            <person name="Riley R."/>
            <person name="Labutti K."/>
            <person name="Andreopoulos B."/>
            <person name="Lipzen A."/>
            <person name="Chen C."/>
            <person name="Yanf M."/>
            <person name="Daum C."/>
            <person name="Ng V."/>
            <person name="Clum A."/>
            <person name="Ohm R."/>
            <person name="Martin F."/>
            <person name="Silar P."/>
            <person name="Natvig D."/>
            <person name="Lalanne C."/>
            <person name="Gautier V."/>
            <person name="Ament-Velasquez S.L."/>
            <person name="Kruys A."/>
            <person name="Hutchinson M.I."/>
            <person name="Powell A.J."/>
            <person name="Barry K."/>
            <person name="Miller A.N."/>
            <person name="Grigoriev I.V."/>
            <person name="Debuchy R."/>
            <person name="Gladieux P."/>
            <person name="Thoren M.H."/>
            <person name="Johannesson H."/>
        </authorList>
    </citation>
    <scope>NUCLEOTIDE SEQUENCE</scope>
    <source>
        <strain evidence="2">CBS 359.72</strain>
    </source>
</reference>
<name>A0AAN7HFW9_9PEZI</name>
<feature type="compositionally biased region" description="Pro residues" evidence="1">
    <location>
        <begin position="159"/>
        <end position="177"/>
    </location>
</feature>
<comment type="caution">
    <text evidence="2">The sequence shown here is derived from an EMBL/GenBank/DDBJ whole genome shotgun (WGS) entry which is preliminary data.</text>
</comment>
<reference evidence="2" key="1">
    <citation type="journal article" date="2023" name="Mol. Phylogenet. Evol.">
        <title>Genome-scale phylogeny and comparative genomics of the fungal order Sordariales.</title>
        <authorList>
            <person name="Hensen N."/>
            <person name="Bonometti L."/>
            <person name="Westerberg I."/>
            <person name="Brannstrom I.O."/>
            <person name="Guillou S."/>
            <person name="Cros-Aarteil S."/>
            <person name="Calhoun S."/>
            <person name="Haridas S."/>
            <person name="Kuo A."/>
            <person name="Mondo S."/>
            <person name="Pangilinan J."/>
            <person name="Riley R."/>
            <person name="LaButti K."/>
            <person name="Andreopoulos B."/>
            <person name="Lipzen A."/>
            <person name="Chen C."/>
            <person name="Yan M."/>
            <person name="Daum C."/>
            <person name="Ng V."/>
            <person name="Clum A."/>
            <person name="Steindorff A."/>
            <person name="Ohm R.A."/>
            <person name="Martin F."/>
            <person name="Silar P."/>
            <person name="Natvig D.O."/>
            <person name="Lalanne C."/>
            <person name="Gautier V."/>
            <person name="Ament-Velasquez S.L."/>
            <person name="Kruys A."/>
            <person name="Hutchinson M.I."/>
            <person name="Powell A.J."/>
            <person name="Barry K."/>
            <person name="Miller A.N."/>
            <person name="Grigoriev I.V."/>
            <person name="Debuchy R."/>
            <person name="Gladieux P."/>
            <person name="Hiltunen Thoren M."/>
            <person name="Johannesson H."/>
        </authorList>
    </citation>
    <scope>NUCLEOTIDE SEQUENCE</scope>
    <source>
        <strain evidence="2">CBS 359.72</strain>
    </source>
</reference>
<dbReference type="EMBL" id="MU857641">
    <property type="protein sequence ID" value="KAK4248206.1"/>
    <property type="molecule type" value="Genomic_DNA"/>
</dbReference>
<accession>A0AAN7HFW9</accession>
<gene>
    <name evidence="2" type="ORF">C7999DRAFT_31398</name>
</gene>
<feature type="region of interest" description="Disordered" evidence="1">
    <location>
        <begin position="158"/>
        <end position="177"/>
    </location>
</feature>
<feature type="region of interest" description="Disordered" evidence="1">
    <location>
        <begin position="27"/>
        <end position="53"/>
    </location>
</feature>
<organism evidence="2 3">
    <name type="scientific">Corynascus novoguineensis</name>
    <dbReference type="NCBI Taxonomy" id="1126955"/>
    <lineage>
        <taxon>Eukaryota</taxon>
        <taxon>Fungi</taxon>
        <taxon>Dikarya</taxon>
        <taxon>Ascomycota</taxon>
        <taxon>Pezizomycotina</taxon>
        <taxon>Sordariomycetes</taxon>
        <taxon>Sordariomycetidae</taxon>
        <taxon>Sordariales</taxon>
        <taxon>Chaetomiaceae</taxon>
        <taxon>Corynascus</taxon>
    </lineage>
</organism>
<evidence type="ECO:0000313" key="2">
    <source>
        <dbReference type="EMBL" id="KAK4248206.1"/>
    </source>
</evidence>
<feature type="compositionally biased region" description="Low complexity" evidence="1">
    <location>
        <begin position="295"/>
        <end position="308"/>
    </location>
</feature>
<protein>
    <submittedName>
        <fullName evidence="2">Uncharacterized protein</fullName>
    </submittedName>
</protein>
<sequence>MCNCVVGDNPCGLQCRTANFLGPAVATSTPSVSATPGVPGAASGRTGDGAAGNLEIDSDIELEVFQEAVEHLRSLPDVQTSVMPPTNNGLLPRDAQNLLNSTFPAFPATPTGTPPPVRTSGNLAAAAATSAIFFSMPSPALPAATAPMPTLFPIRAAPTPAPTPTPTAAPSGPPYHPFLPDDTTPPGPPRGRVVGQIFVRAVPLGHAAYVVEEDVLDPRTGRATGQTRRWVQHRLHPCQQPRDGAVQPAEPPGLALALRLLDAERRRQQQQQRRQQWQQQWQQWYQLQPPAAAATNSSSLSAAALDANPPSPDVSEWWIAGPSGARTRRQRRADRERAKRAEAKGGLPYMGNGVRKGAFKSGRGGRCGNDPKGSYGVTGGSLSRAA</sequence>